<gene>
    <name evidence="2" type="ORF">E2C01_062810</name>
</gene>
<evidence type="ECO:0000256" key="1">
    <source>
        <dbReference type="SAM" id="MobiDB-lite"/>
    </source>
</evidence>
<feature type="compositionally biased region" description="Pro residues" evidence="1">
    <location>
        <begin position="67"/>
        <end position="79"/>
    </location>
</feature>
<evidence type="ECO:0000313" key="3">
    <source>
        <dbReference type="Proteomes" id="UP000324222"/>
    </source>
</evidence>
<keyword evidence="3" id="KW-1185">Reference proteome</keyword>
<comment type="caution">
    <text evidence="2">The sequence shown here is derived from an EMBL/GenBank/DDBJ whole genome shotgun (WGS) entry which is preliminary data.</text>
</comment>
<reference evidence="2 3" key="1">
    <citation type="submission" date="2019-05" db="EMBL/GenBank/DDBJ databases">
        <title>Another draft genome of Portunus trituberculatus and its Hox gene families provides insights of decapod evolution.</title>
        <authorList>
            <person name="Jeong J.-H."/>
            <person name="Song I."/>
            <person name="Kim S."/>
            <person name="Choi T."/>
            <person name="Kim D."/>
            <person name="Ryu S."/>
            <person name="Kim W."/>
        </authorList>
    </citation>
    <scope>NUCLEOTIDE SEQUENCE [LARGE SCALE GENOMIC DNA]</scope>
    <source>
        <tissue evidence="2">Muscle</tissue>
    </source>
</reference>
<name>A0A5B7HID2_PORTR</name>
<feature type="region of interest" description="Disordered" evidence="1">
    <location>
        <begin position="1"/>
        <end position="33"/>
    </location>
</feature>
<feature type="region of interest" description="Disordered" evidence="1">
    <location>
        <begin position="48"/>
        <end position="79"/>
    </location>
</feature>
<dbReference type="Proteomes" id="UP000324222">
    <property type="component" value="Unassembled WGS sequence"/>
</dbReference>
<sequence length="79" mass="7764">MAAPAGRRQPHGHIRDQGHAHQSAGGGGAAAGGTTSLVIYSHVDLLKDEARGGGGPLAPECGASKCPVPPRPAPGTPPE</sequence>
<evidence type="ECO:0000313" key="2">
    <source>
        <dbReference type="EMBL" id="MPC68608.1"/>
    </source>
</evidence>
<protein>
    <submittedName>
        <fullName evidence="2">Uncharacterized protein</fullName>
    </submittedName>
</protein>
<accession>A0A5B7HID2</accession>
<proteinExistence type="predicted"/>
<organism evidence="2 3">
    <name type="scientific">Portunus trituberculatus</name>
    <name type="common">Swimming crab</name>
    <name type="synonym">Neptunus trituberculatus</name>
    <dbReference type="NCBI Taxonomy" id="210409"/>
    <lineage>
        <taxon>Eukaryota</taxon>
        <taxon>Metazoa</taxon>
        <taxon>Ecdysozoa</taxon>
        <taxon>Arthropoda</taxon>
        <taxon>Crustacea</taxon>
        <taxon>Multicrustacea</taxon>
        <taxon>Malacostraca</taxon>
        <taxon>Eumalacostraca</taxon>
        <taxon>Eucarida</taxon>
        <taxon>Decapoda</taxon>
        <taxon>Pleocyemata</taxon>
        <taxon>Brachyura</taxon>
        <taxon>Eubrachyura</taxon>
        <taxon>Portunoidea</taxon>
        <taxon>Portunidae</taxon>
        <taxon>Portuninae</taxon>
        <taxon>Portunus</taxon>
    </lineage>
</organism>
<dbReference type="AlphaFoldDB" id="A0A5B7HID2"/>
<dbReference type="EMBL" id="VSRR010028106">
    <property type="protein sequence ID" value="MPC68608.1"/>
    <property type="molecule type" value="Genomic_DNA"/>
</dbReference>